<dbReference type="AlphaFoldDB" id="A0A0D6LDX5"/>
<reference evidence="1 2" key="1">
    <citation type="submission" date="2013-05" db="EMBL/GenBank/DDBJ databases">
        <title>Draft genome of the parasitic nematode Anyclostoma ceylanicum.</title>
        <authorList>
            <person name="Mitreva M."/>
        </authorList>
    </citation>
    <scope>NUCLEOTIDE SEQUENCE [LARGE SCALE GENOMIC DNA]</scope>
</reference>
<organism evidence="1 2">
    <name type="scientific">Ancylostoma ceylanicum</name>
    <dbReference type="NCBI Taxonomy" id="53326"/>
    <lineage>
        <taxon>Eukaryota</taxon>
        <taxon>Metazoa</taxon>
        <taxon>Ecdysozoa</taxon>
        <taxon>Nematoda</taxon>
        <taxon>Chromadorea</taxon>
        <taxon>Rhabditida</taxon>
        <taxon>Rhabditina</taxon>
        <taxon>Rhabditomorpha</taxon>
        <taxon>Strongyloidea</taxon>
        <taxon>Ancylostomatidae</taxon>
        <taxon>Ancylostomatinae</taxon>
        <taxon>Ancylostoma</taxon>
    </lineage>
</organism>
<keyword evidence="2" id="KW-1185">Reference proteome</keyword>
<protein>
    <submittedName>
        <fullName evidence="1">Uncharacterized protein</fullName>
    </submittedName>
</protein>
<accession>A0A0D6LDX5</accession>
<evidence type="ECO:0000313" key="2">
    <source>
        <dbReference type="Proteomes" id="UP000054495"/>
    </source>
</evidence>
<evidence type="ECO:0000313" key="1">
    <source>
        <dbReference type="EMBL" id="EPB65862.1"/>
    </source>
</evidence>
<proteinExistence type="predicted"/>
<dbReference type="EMBL" id="KE126937">
    <property type="protein sequence ID" value="EPB65862.1"/>
    <property type="molecule type" value="Genomic_DNA"/>
</dbReference>
<feature type="non-terminal residue" evidence="1">
    <location>
        <position position="104"/>
    </location>
</feature>
<name>A0A0D6LDX5_9BILA</name>
<dbReference type="Proteomes" id="UP000054495">
    <property type="component" value="Unassembled WGS sequence"/>
</dbReference>
<sequence length="104" mass="11962">MKGYLRKGNAAYLWNERAAEVTPKYRCGGSHPYPEEQPVRQIDPVDRFAAFIVRHVGQIPKEFVRKELELKGTVREILPSGELRVEHIPIVRLPSIFGRKKAPK</sequence>
<gene>
    <name evidence="1" type="ORF">ANCCEY_15062</name>
</gene>